<evidence type="ECO:0000256" key="1">
    <source>
        <dbReference type="SAM" id="Coils"/>
    </source>
</evidence>
<protein>
    <submittedName>
        <fullName evidence="2">Uncharacterized protein</fullName>
    </submittedName>
</protein>
<keyword evidence="1" id="KW-0175">Coiled coil</keyword>
<feature type="coiled-coil region" evidence="1">
    <location>
        <begin position="104"/>
        <end position="131"/>
    </location>
</feature>
<keyword evidence="3" id="KW-1185">Reference proteome</keyword>
<sequence>MLIFLLRLCYTSSDTASEINKFVTKTLNILKRIHKEEPCTFDSKAFEITQNDDVSKITEVNNQCNKFISFTDPYKIISKDSDIIYLLHSRILFLEKILKNKPNIESIKKNIQNLKSNLDSLKEKYDKIKSQKIQISTVQVIGKKTIKDICNMKKDIDFFNKTLGNFNCCIEEIKNELETLQNVIKNDEKISFLTDKTKKSQFEKFVTESPMKEKVENPSEILKIIDFIDQSKDTLLSINNVTSENALYTKEEDYKKFKNLSTQFSQYLEYYNTLQLKSEESYYNEFKNTLEYEILKLGDRLKTISETVNKKIYLIENKITEFKSKNNQNDLSATIENYDKNILKEIERIINKSLAEKAILERKKPYKSLKSGSLKETERKNKFFNNIKKATEMCYINFDSYFEKVLDFFEWFIKKFDDFKTQRETLNLNDLQETINMLENYLEKNFELQFLEHQMLHDEIRKTKIFQRKNYSKALGKKPKKENGGDNIQGYEIYHSDGYVIEYKNKIYASKYNDYACQKFREFNQHPISMACPNGSKINMVCFFN</sequence>
<name>A0A437AML1_9MICR</name>
<dbReference type="EMBL" id="RCSS01000276">
    <property type="protein sequence ID" value="RVD92216.1"/>
    <property type="molecule type" value="Genomic_DNA"/>
</dbReference>
<evidence type="ECO:0000313" key="3">
    <source>
        <dbReference type="Proteomes" id="UP000282876"/>
    </source>
</evidence>
<organism evidence="2 3">
    <name type="scientific">Tubulinosema ratisbonensis</name>
    <dbReference type="NCBI Taxonomy" id="291195"/>
    <lineage>
        <taxon>Eukaryota</taxon>
        <taxon>Fungi</taxon>
        <taxon>Fungi incertae sedis</taxon>
        <taxon>Microsporidia</taxon>
        <taxon>Tubulinosematoidea</taxon>
        <taxon>Tubulinosematidae</taxon>
        <taxon>Tubulinosema</taxon>
    </lineage>
</organism>
<accession>A0A437AML1</accession>
<reference evidence="2 3" key="1">
    <citation type="submission" date="2018-10" db="EMBL/GenBank/DDBJ databases">
        <title>Draft genome sequence of the microsporidian Tubulinosema ratisbonensis.</title>
        <authorList>
            <person name="Polonais V."/>
            <person name="Peyretaillade E."/>
            <person name="Niehus S."/>
            <person name="Wawrzyniak I."/>
            <person name="Franchet A."/>
            <person name="Gaspin C."/>
            <person name="Reichstadt M."/>
            <person name="Belser C."/>
            <person name="Labadie K."/>
            <person name="Delbac F."/>
            <person name="Ferrandon D."/>
        </authorList>
    </citation>
    <scope>NUCLEOTIDE SEQUENCE [LARGE SCALE GENOMIC DNA]</scope>
    <source>
        <strain evidence="2 3">Franzen</strain>
    </source>
</reference>
<proteinExistence type="predicted"/>
<comment type="caution">
    <text evidence="2">The sequence shown here is derived from an EMBL/GenBank/DDBJ whole genome shotgun (WGS) entry which is preliminary data.</text>
</comment>
<dbReference type="VEuPathDB" id="MicrosporidiaDB:TUBRATIS_12920"/>
<dbReference type="AlphaFoldDB" id="A0A437AML1"/>
<dbReference type="Proteomes" id="UP000282876">
    <property type="component" value="Unassembled WGS sequence"/>
</dbReference>
<evidence type="ECO:0000313" key="2">
    <source>
        <dbReference type="EMBL" id="RVD92216.1"/>
    </source>
</evidence>
<gene>
    <name evidence="2" type="ORF">TUBRATIS_12920</name>
</gene>